<sequence>MCNCSKIHFYDVDFKLYGMKVVPSCKNCGDPLSDDQASKFEKDLMKYWGFDEKK</sequence>
<gene>
    <name evidence="1" type="ORF">NFRAN_0507</name>
</gene>
<accession>A0A484I508</accession>
<dbReference type="AlphaFoldDB" id="A0A484I508"/>
<proteinExistence type="predicted"/>
<reference evidence="1 2" key="1">
    <citation type="submission" date="2019-02" db="EMBL/GenBank/DDBJ databases">
        <authorList>
            <person name="Lehtovirta-Morley E L."/>
        </authorList>
    </citation>
    <scope>NUCLEOTIDE SEQUENCE [LARGE SCALE GENOMIC DNA]</scope>
    <source>
        <strain evidence="1">NFRAN1</strain>
    </source>
</reference>
<dbReference type="EMBL" id="LR216287">
    <property type="protein sequence ID" value="VFJ12828.1"/>
    <property type="molecule type" value="Genomic_DNA"/>
</dbReference>
<evidence type="ECO:0000313" key="1">
    <source>
        <dbReference type="EMBL" id="VFJ12828.1"/>
    </source>
</evidence>
<name>A0A484I508_9ARCH</name>
<protein>
    <submittedName>
        <fullName evidence="1">Uncharacterized protein</fullName>
    </submittedName>
</protein>
<dbReference type="KEGG" id="nfn:NFRAN_0507"/>
<evidence type="ECO:0000313" key="2">
    <source>
        <dbReference type="Proteomes" id="UP000294299"/>
    </source>
</evidence>
<dbReference type="Proteomes" id="UP000294299">
    <property type="component" value="Chromosome NFRAN"/>
</dbReference>
<keyword evidence="2" id="KW-1185">Reference proteome</keyword>
<organism evidence="1 2">
    <name type="scientific">Candidatus Nitrosocosmicus franklandianus</name>
    <dbReference type="NCBI Taxonomy" id="1798806"/>
    <lineage>
        <taxon>Archaea</taxon>
        <taxon>Nitrososphaerota</taxon>
        <taxon>Nitrososphaeria</taxon>
        <taxon>Nitrososphaerales</taxon>
        <taxon>Nitrososphaeraceae</taxon>
        <taxon>Candidatus Nitrosocosmicus</taxon>
    </lineage>
</organism>